<accession>A0A6J5KWH1</accession>
<evidence type="ECO:0000313" key="1">
    <source>
        <dbReference type="EMBL" id="CAB4126888.1"/>
    </source>
</evidence>
<dbReference type="EMBL" id="LR796200">
    <property type="protein sequence ID" value="CAB4126888.1"/>
    <property type="molecule type" value="Genomic_DNA"/>
</dbReference>
<reference evidence="1" key="1">
    <citation type="submission" date="2020-04" db="EMBL/GenBank/DDBJ databases">
        <authorList>
            <person name="Chiriac C."/>
            <person name="Salcher M."/>
            <person name="Ghai R."/>
            <person name="Kavagutti S V."/>
        </authorList>
    </citation>
    <scope>NUCLEOTIDE SEQUENCE</scope>
</reference>
<organism evidence="1">
    <name type="scientific">uncultured Caudovirales phage</name>
    <dbReference type="NCBI Taxonomy" id="2100421"/>
    <lineage>
        <taxon>Viruses</taxon>
        <taxon>Duplodnaviria</taxon>
        <taxon>Heunggongvirae</taxon>
        <taxon>Uroviricota</taxon>
        <taxon>Caudoviricetes</taxon>
        <taxon>Peduoviridae</taxon>
        <taxon>Maltschvirus</taxon>
        <taxon>Maltschvirus maltsch</taxon>
    </lineage>
</organism>
<proteinExistence type="predicted"/>
<sequence length="290" mass="30388">MKKLITTNETATSWSPYKVETKKFLQDAQDEAMQVLSGTIIKSNLGTYSASIPYVVDGCVLSGGGTAITSGIVFYGGLFYKTTAITGATAPIEFSLVAVPDYTADPTIFSDGTSHSIHVDEQYQTFSAGASPGATFTANDLVSVYGSTTINTSTTPGTTITVNITGSGPFAYNNDNYHYSWCIVAGIVKLNFHITFDITDGAIVDKINIPLPSGLNKATTLVANNCFVGVSSYLAPTSVTDATMLLTRSNDGGGEGQRITLTRTTDGATDISISTGVTVTLKGEISFPIA</sequence>
<name>A0A6J5KWH1_9CAUD</name>
<protein>
    <submittedName>
        <fullName evidence="1">Uncharacterized protein</fullName>
    </submittedName>
</protein>
<gene>
    <name evidence="1" type="ORF">UFOVP87_23</name>
</gene>